<accession>A0ACD5WGA9</accession>
<evidence type="ECO:0000313" key="2">
    <source>
        <dbReference type="Proteomes" id="UP001732700"/>
    </source>
</evidence>
<name>A0ACD5WGA9_AVESA</name>
<keyword evidence="2" id="KW-1185">Reference proteome</keyword>
<organism evidence="1 2">
    <name type="scientific">Avena sativa</name>
    <name type="common">Oat</name>
    <dbReference type="NCBI Taxonomy" id="4498"/>
    <lineage>
        <taxon>Eukaryota</taxon>
        <taxon>Viridiplantae</taxon>
        <taxon>Streptophyta</taxon>
        <taxon>Embryophyta</taxon>
        <taxon>Tracheophyta</taxon>
        <taxon>Spermatophyta</taxon>
        <taxon>Magnoliopsida</taxon>
        <taxon>Liliopsida</taxon>
        <taxon>Poales</taxon>
        <taxon>Poaceae</taxon>
        <taxon>BOP clade</taxon>
        <taxon>Pooideae</taxon>
        <taxon>Poodae</taxon>
        <taxon>Poeae</taxon>
        <taxon>Poeae Chloroplast Group 1 (Aveneae type)</taxon>
        <taxon>Aveninae</taxon>
        <taxon>Avena</taxon>
    </lineage>
</organism>
<dbReference type="Proteomes" id="UP001732700">
    <property type="component" value="Chromosome 4A"/>
</dbReference>
<reference evidence="1" key="1">
    <citation type="submission" date="2021-05" db="EMBL/GenBank/DDBJ databases">
        <authorList>
            <person name="Scholz U."/>
            <person name="Mascher M."/>
            <person name="Fiebig A."/>
        </authorList>
    </citation>
    <scope>NUCLEOTIDE SEQUENCE [LARGE SCALE GENOMIC DNA]</scope>
</reference>
<proteinExistence type="predicted"/>
<sequence>MADRPNLSDHHPQVLLSLPTSVPEIIPPTADGLKVMREELKKQVQAHNSNLSSKIHRFPASLRVFGEESHYIVPKMVAIGPYHCHRPELQAMEVVKKTAPMFFCTEGVSPEQCERRVTAVASDARSCYDADSLEGVSDTDFVSMMVRDSCFLLATIHATMSREEPDMLPVLCGAVANTSVVLTDMFLLENQIPWVVLQALMDLRPAVDLSAFIAKMGMHVQSRIDRQARALELRNNRPAHLLGLFRLYQSGNPPVREWNNEEPQSYHHDVSYLQSSAKTAAAKKKKKKGRTTQPPAASVLDKLPLATSAIELSEIGIKLTLSKTAEFKDIGLTEGALFRKIYMPSLRLNENTACWLINMAAFEVCTALHDNEYIVSSYLSLFAMLMHREEDVHELRAKRLIHGEFTNKQALHFFKGRHAANIRPGYDFYSILRRIERYKQRYALWIAIHKFVYKNVKTILAVMSIIGVLAGIFKALLSIKIHTS</sequence>
<reference evidence="1" key="2">
    <citation type="submission" date="2025-09" db="UniProtKB">
        <authorList>
            <consortium name="EnsemblPlants"/>
        </authorList>
    </citation>
    <scope>IDENTIFICATION</scope>
</reference>
<evidence type="ECO:0000313" key="1">
    <source>
        <dbReference type="EnsemblPlants" id="AVESA.00010b.r2.4AG0614390.1.CDS.1"/>
    </source>
</evidence>
<dbReference type="EnsemblPlants" id="AVESA.00010b.r2.4AG0614390.1">
    <property type="protein sequence ID" value="AVESA.00010b.r2.4AG0614390.1.CDS.1"/>
    <property type="gene ID" value="AVESA.00010b.r2.4AG0614390"/>
</dbReference>
<protein>
    <submittedName>
        <fullName evidence="1">Uncharacterized protein</fullName>
    </submittedName>
</protein>